<evidence type="ECO:0000313" key="5">
    <source>
        <dbReference type="Proteomes" id="UP000053097"/>
    </source>
</evidence>
<feature type="region of interest" description="Disordered" evidence="1">
    <location>
        <begin position="53"/>
        <end position="77"/>
    </location>
</feature>
<reference evidence="3" key="2">
    <citation type="journal article" date="2018" name="Genome Res.">
        <title>The genomic architecture and molecular evolution of ant odorant receptors.</title>
        <authorList>
            <person name="McKenzie S.K."/>
            <person name="Kronauer D.J.C."/>
        </authorList>
    </citation>
    <scope>NUCLEOTIDE SEQUENCE [LARGE SCALE GENOMIC DNA]</scope>
    <source>
        <strain evidence="3">Clonal line C1</strain>
    </source>
</reference>
<gene>
    <name evidence="3" type="ORF">DMN91_000907</name>
    <name evidence="4" type="ORF">DMN91_001243</name>
    <name evidence="2" type="ORF">X777_14643</name>
</gene>
<reference evidence="3" key="3">
    <citation type="submission" date="2018-07" db="EMBL/GenBank/DDBJ databases">
        <authorList>
            <person name="Mckenzie S.K."/>
            <person name="Kronauer D.J.C."/>
        </authorList>
    </citation>
    <scope>NUCLEOTIDE SEQUENCE</scope>
    <source>
        <strain evidence="3">Clonal line C1</strain>
    </source>
</reference>
<proteinExistence type="predicted"/>
<evidence type="ECO:0000313" key="2">
    <source>
        <dbReference type="EMBL" id="EZA60617.1"/>
    </source>
</evidence>
<dbReference type="EMBL" id="QOIP01000001">
    <property type="protein sequence ID" value="RLU27108.1"/>
    <property type="molecule type" value="Genomic_DNA"/>
</dbReference>
<sequence length="370" mass="42657">MSRKPNGKHRRHTMREKFSSTPLHNVPLKQFNISLSRIDTGSSSNEDIRNWKLQQQSQISEKQKKSSKTNKKTIKRNKRVISQSKVTEWVTESEESINEFLSSQESKSDGASMCINLFESSRTPEKTRDAPIRFEEILQKSPIIQSSKRSRSVSKEIIIRQDQLLPVHVPSADQRNCLDTDEDELVFHHETNLKTYSSAHKRKRSLGTLELKFGDYMYPVQGSTLISDQLWNQFIEKHYGKSSHYWAPLSSPKPVFKKIEIPPTPIPRSKDSRKCCSSRRKSEHKIQLKKGGQIRKRSKVKRKKEMLILPSARRQKGDTDVYDQSDETDIEFETSGKGNKHMSLSEFCHKQNGNKVPNIISLTSSESDAE</sequence>
<dbReference type="AlphaFoldDB" id="A0A026WX80"/>
<dbReference type="EMBL" id="QOIP01000001">
    <property type="protein sequence ID" value="RLU27439.1"/>
    <property type="molecule type" value="Genomic_DNA"/>
</dbReference>
<dbReference type="OMA" id="HDNTENI"/>
<feature type="region of interest" description="Disordered" evidence="1">
    <location>
        <begin position="1"/>
        <end position="25"/>
    </location>
</feature>
<name>A0A026WX80_OOCBI</name>
<evidence type="ECO:0000313" key="4">
    <source>
        <dbReference type="EMBL" id="RLU27439.1"/>
    </source>
</evidence>
<feature type="compositionally biased region" description="Basic residues" evidence="1">
    <location>
        <begin position="1"/>
        <end position="14"/>
    </location>
</feature>
<protein>
    <submittedName>
        <fullName evidence="2">Uncharacterized protein</fullName>
    </submittedName>
</protein>
<reference evidence="2 5" key="1">
    <citation type="journal article" date="2014" name="Curr. Biol.">
        <title>The genome of the clonal raider ant Cerapachys biroi.</title>
        <authorList>
            <person name="Oxley P.R."/>
            <person name="Ji L."/>
            <person name="Fetter-Pruneda I."/>
            <person name="McKenzie S.K."/>
            <person name="Li C."/>
            <person name="Hu H."/>
            <person name="Zhang G."/>
            <person name="Kronauer D.J."/>
        </authorList>
    </citation>
    <scope>NUCLEOTIDE SEQUENCE [LARGE SCALE GENOMIC DNA]</scope>
</reference>
<evidence type="ECO:0000313" key="3">
    <source>
        <dbReference type="EMBL" id="RLU27108.1"/>
    </source>
</evidence>
<dbReference type="Proteomes" id="UP000279307">
    <property type="component" value="Chromosome 1"/>
</dbReference>
<accession>A0A026WX80</accession>
<feature type="region of interest" description="Disordered" evidence="1">
    <location>
        <begin position="261"/>
        <end position="326"/>
    </location>
</feature>
<evidence type="ECO:0000256" key="1">
    <source>
        <dbReference type="SAM" id="MobiDB-lite"/>
    </source>
</evidence>
<feature type="compositionally biased region" description="Basic residues" evidence="1">
    <location>
        <begin position="292"/>
        <end position="304"/>
    </location>
</feature>
<dbReference type="OrthoDB" id="7609169at2759"/>
<dbReference type="EMBL" id="KK107077">
    <property type="protein sequence ID" value="EZA60617.1"/>
    <property type="molecule type" value="Genomic_DNA"/>
</dbReference>
<dbReference type="Proteomes" id="UP000053097">
    <property type="component" value="Unassembled WGS sequence"/>
</dbReference>
<organism evidence="2 5">
    <name type="scientific">Ooceraea biroi</name>
    <name type="common">Clonal raider ant</name>
    <name type="synonym">Cerapachys biroi</name>
    <dbReference type="NCBI Taxonomy" id="2015173"/>
    <lineage>
        <taxon>Eukaryota</taxon>
        <taxon>Metazoa</taxon>
        <taxon>Ecdysozoa</taxon>
        <taxon>Arthropoda</taxon>
        <taxon>Hexapoda</taxon>
        <taxon>Insecta</taxon>
        <taxon>Pterygota</taxon>
        <taxon>Neoptera</taxon>
        <taxon>Endopterygota</taxon>
        <taxon>Hymenoptera</taxon>
        <taxon>Apocrita</taxon>
        <taxon>Aculeata</taxon>
        <taxon>Formicoidea</taxon>
        <taxon>Formicidae</taxon>
        <taxon>Dorylinae</taxon>
        <taxon>Ooceraea</taxon>
    </lineage>
</organism>
<keyword evidence="5" id="KW-1185">Reference proteome</keyword>
<feature type="compositionally biased region" description="Basic residues" evidence="1">
    <location>
        <begin position="65"/>
        <end position="77"/>
    </location>
</feature>